<evidence type="ECO:0000313" key="5">
    <source>
        <dbReference type="Proteomes" id="UP000029278"/>
    </source>
</evidence>
<dbReference type="STRING" id="44252.DJ90_4479"/>
<sequence>MNRTLTYLIVFLCAGAVLWVALSNRHSSEAHQGHEKLSIGSAAPVFQAVSTYGEKLSLDEYRGKVIVLNFWASWCGPCVKEMPLIHRISRNNAPDAVTLFVNVGESKGTVNEFLSDHQLDFPVIIDATGKISGLYKVTALPTTYVIDQAGNIAHPIIGEISSEEQLQTYIDSVN</sequence>
<gene>
    <name evidence="3" type="ORF">DJ90_4479</name>
    <name evidence="4" type="ORF">GNQ08_18955</name>
</gene>
<dbReference type="InterPro" id="IPR000866">
    <property type="entry name" value="AhpC/TSA"/>
</dbReference>
<dbReference type="RefSeq" id="WP_036625231.1">
    <property type="nucleotide sequence ID" value="NZ_BGML01000002.1"/>
</dbReference>
<dbReference type="InterPro" id="IPR036249">
    <property type="entry name" value="Thioredoxin-like_sf"/>
</dbReference>
<reference evidence="3 5" key="1">
    <citation type="submission" date="2014-04" db="EMBL/GenBank/DDBJ databases">
        <authorList>
            <person name="Bishop-Lilly K.A."/>
            <person name="Broomall S.M."/>
            <person name="Chain P.S."/>
            <person name="Chertkov O."/>
            <person name="Coyne S.R."/>
            <person name="Daligault H.E."/>
            <person name="Davenport K.W."/>
            <person name="Erkkila T."/>
            <person name="Frey K.G."/>
            <person name="Gibbons H.S."/>
            <person name="Gu W."/>
            <person name="Jaissle J."/>
            <person name="Johnson S.L."/>
            <person name="Koroleva G.I."/>
            <person name="Ladner J.T."/>
            <person name="Lo C.-C."/>
            <person name="Minogue T.D."/>
            <person name="Munk C."/>
            <person name="Palacios G.F."/>
            <person name="Redden C.L."/>
            <person name="Rosenzweig C.N."/>
            <person name="Scholz M.B."/>
            <person name="Teshima H."/>
            <person name="Xu Y."/>
        </authorList>
    </citation>
    <scope>NUCLEOTIDE SEQUENCE [LARGE SCALE GENOMIC DNA]</scope>
    <source>
        <strain evidence="3 5">8244</strain>
    </source>
</reference>
<keyword evidence="5" id="KW-1185">Reference proteome</keyword>
<dbReference type="Proteomes" id="UP000442469">
    <property type="component" value="Unassembled WGS sequence"/>
</dbReference>
<dbReference type="PROSITE" id="PS51352">
    <property type="entry name" value="THIOREDOXIN_2"/>
    <property type="match status" value="1"/>
</dbReference>
<evidence type="ECO:0000313" key="4">
    <source>
        <dbReference type="EMBL" id="MUG24457.1"/>
    </source>
</evidence>
<dbReference type="InterPro" id="IPR050553">
    <property type="entry name" value="Thioredoxin_ResA/DsbE_sf"/>
</dbReference>
<name>A0A090Z9G0_PAEMA</name>
<reference evidence="4 6" key="2">
    <citation type="submission" date="2019-11" db="EMBL/GenBank/DDBJ databases">
        <title>Draft genome sequences of five Paenibacillus species of dairy origin.</title>
        <authorList>
            <person name="Olajide A.M."/>
            <person name="Chen S."/>
            <person name="Lapointe G."/>
        </authorList>
    </citation>
    <scope>NUCLEOTIDE SEQUENCE [LARGE SCALE GENOMIC DNA]</scope>
    <source>
        <strain evidence="4 6">3CT49</strain>
    </source>
</reference>
<feature type="domain" description="Thioredoxin" evidence="2">
    <location>
        <begin position="37"/>
        <end position="174"/>
    </location>
</feature>
<dbReference type="CDD" id="cd02966">
    <property type="entry name" value="TlpA_like_family"/>
    <property type="match status" value="1"/>
</dbReference>
<dbReference type="PROSITE" id="PS00194">
    <property type="entry name" value="THIOREDOXIN_1"/>
    <property type="match status" value="1"/>
</dbReference>
<keyword evidence="1" id="KW-1015">Disulfide bond</keyword>
<proteinExistence type="predicted"/>
<evidence type="ECO:0000259" key="2">
    <source>
        <dbReference type="PROSITE" id="PS51352"/>
    </source>
</evidence>
<dbReference type="GO" id="GO:0016491">
    <property type="term" value="F:oxidoreductase activity"/>
    <property type="evidence" value="ECO:0007669"/>
    <property type="project" value="InterPro"/>
</dbReference>
<dbReference type="EMBL" id="WNZZ01000015">
    <property type="protein sequence ID" value="MUG24457.1"/>
    <property type="molecule type" value="Genomic_DNA"/>
</dbReference>
<organism evidence="3 5">
    <name type="scientific">Paenibacillus macerans</name>
    <name type="common">Bacillus macerans</name>
    <dbReference type="NCBI Taxonomy" id="44252"/>
    <lineage>
        <taxon>Bacteria</taxon>
        <taxon>Bacillati</taxon>
        <taxon>Bacillota</taxon>
        <taxon>Bacilli</taxon>
        <taxon>Bacillales</taxon>
        <taxon>Paenibacillaceae</taxon>
        <taxon>Paenibacillus</taxon>
    </lineage>
</organism>
<dbReference type="HOGENOM" id="CLU_042529_11_4_9"/>
<accession>A0A090Z9G0</accession>
<evidence type="ECO:0000313" key="3">
    <source>
        <dbReference type="EMBL" id="KFN00961.1"/>
    </source>
</evidence>
<dbReference type="PANTHER" id="PTHR42852:SF17">
    <property type="entry name" value="THIOREDOXIN-LIKE PROTEIN HI_1115"/>
    <property type="match status" value="1"/>
</dbReference>
<comment type="caution">
    <text evidence="3">The sequence shown here is derived from an EMBL/GenBank/DDBJ whole genome shotgun (WGS) entry which is preliminary data.</text>
</comment>
<dbReference type="Proteomes" id="UP000029278">
    <property type="component" value="Unassembled WGS sequence"/>
</dbReference>
<dbReference type="GeneID" id="77008985"/>
<dbReference type="EMBL" id="JMQA01000039">
    <property type="protein sequence ID" value="KFN00961.1"/>
    <property type="molecule type" value="Genomic_DNA"/>
</dbReference>
<dbReference type="GO" id="GO:0016209">
    <property type="term" value="F:antioxidant activity"/>
    <property type="evidence" value="ECO:0007669"/>
    <property type="project" value="InterPro"/>
</dbReference>
<dbReference type="AlphaFoldDB" id="A0A090Z9G0"/>
<evidence type="ECO:0000256" key="1">
    <source>
        <dbReference type="ARBA" id="ARBA00023157"/>
    </source>
</evidence>
<dbReference type="PANTHER" id="PTHR42852">
    <property type="entry name" value="THIOL:DISULFIDE INTERCHANGE PROTEIN DSBE"/>
    <property type="match status" value="1"/>
</dbReference>
<dbReference type="PATRIC" id="fig|44252.3.peg.4725"/>
<dbReference type="OrthoDB" id="25753at2"/>
<dbReference type="Pfam" id="PF00578">
    <property type="entry name" value="AhpC-TSA"/>
    <property type="match status" value="1"/>
</dbReference>
<dbReference type="Gene3D" id="3.40.30.10">
    <property type="entry name" value="Glutaredoxin"/>
    <property type="match status" value="1"/>
</dbReference>
<dbReference type="InterPro" id="IPR017937">
    <property type="entry name" value="Thioredoxin_CS"/>
</dbReference>
<dbReference type="SUPFAM" id="SSF52833">
    <property type="entry name" value="Thioredoxin-like"/>
    <property type="match status" value="1"/>
</dbReference>
<dbReference type="InterPro" id="IPR013766">
    <property type="entry name" value="Thioredoxin_domain"/>
</dbReference>
<protein>
    <submittedName>
        <fullName evidence="4">Redoxin domain-containing protein</fullName>
    </submittedName>
    <submittedName>
        <fullName evidence="3">Thioredoxin family protein</fullName>
    </submittedName>
</protein>
<evidence type="ECO:0000313" key="6">
    <source>
        <dbReference type="Proteomes" id="UP000442469"/>
    </source>
</evidence>